<dbReference type="GO" id="GO:0005737">
    <property type="term" value="C:cytoplasm"/>
    <property type="evidence" value="ECO:0007669"/>
    <property type="project" value="UniProtKB-SubCell"/>
</dbReference>
<dbReference type="PANTHER" id="PTHR43917:SF9">
    <property type="entry name" value="GLUTATHIONE S-TRANSFERASE THETA-1"/>
    <property type="match status" value="1"/>
</dbReference>
<evidence type="ECO:0000256" key="6">
    <source>
        <dbReference type="ARBA" id="ARBA00022679"/>
    </source>
</evidence>
<dbReference type="InterPro" id="IPR040075">
    <property type="entry name" value="GST_N_Theta"/>
</dbReference>
<organism evidence="11 12">
    <name type="scientific">Scophthalmus maximus</name>
    <name type="common">Turbot</name>
    <name type="synonym">Psetta maxima</name>
    <dbReference type="NCBI Taxonomy" id="52904"/>
    <lineage>
        <taxon>Eukaryota</taxon>
        <taxon>Metazoa</taxon>
        <taxon>Chordata</taxon>
        <taxon>Craniata</taxon>
        <taxon>Vertebrata</taxon>
        <taxon>Euteleostomi</taxon>
        <taxon>Actinopterygii</taxon>
        <taxon>Neopterygii</taxon>
        <taxon>Teleostei</taxon>
        <taxon>Neoteleostei</taxon>
        <taxon>Acanthomorphata</taxon>
        <taxon>Carangaria</taxon>
        <taxon>Pleuronectiformes</taxon>
        <taxon>Pleuronectoidei</taxon>
        <taxon>Scophthalmidae</taxon>
        <taxon>Scophthalmus</taxon>
    </lineage>
</organism>
<dbReference type="FunFam" id="1.20.1050.10:FF:000008">
    <property type="entry name" value="Glutathione S-transferase theta-1"/>
    <property type="match status" value="1"/>
</dbReference>
<dbReference type="CDD" id="cd03050">
    <property type="entry name" value="GST_N_Theta"/>
    <property type="match status" value="1"/>
</dbReference>
<evidence type="ECO:0000256" key="7">
    <source>
        <dbReference type="ARBA" id="ARBA00047960"/>
    </source>
</evidence>
<dbReference type="PROSITE" id="PS50405">
    <property type="entry name" value="GST_CTER"/>
    <property type="match status" value="1"/>
</dbReference>
<dbReference type="InterPro" id="IPR004046">
    <property type="entry name" value="GST_C"/>
</dbReference>
<keyword evidence="8" id="KW-0175">Coiled coil</keyword>
<evidence type="ECO:0000256" key="2">
    <source>
        <dbReference type="ARBA" id="ARBA00009899"/>
    </source>
</evidence>
<dbReference type="Pfam" id="PF02798">
    <property type="entry name" value="GST_N"/>
    <property type="match status" value="1"/>
</dbReference>
<evidence type="ECO:0000259" key="9">
    <source>
        <dbReference type="PROSITE" id="PS50404"/>
    </source>
</evidence>
<dbReference type="PROSITE" id="PS50404">
    <property type="entry name" value="GST_NTER"/>
    <property type="match status" value="1"/>
</dbReference>
<sequence length="467" mass="53588">MPFSDADSLKEKLVSEQEAHDAVVRNMVIESLLESVMDSSLDLALEKEEKNQLQLLLSNNRILENERDVVRDRVTGHCFRRDVLRKHLSKITTEYYRCQKEVEQMRRRHHQLSMALKDQSSIHQHKQVKIQALRSRLASVSAAARHESANKMDLLATELQRERSRIRELEDVGREAAVALRHILTESEDKTSDMQKLLELMESVVPEGTDAAFMGPEAASIKTQDMELYLDLVSQPCRSVFVFAKAVGIPFEFKVVALVEGQQYREEFAKISMIRKVPVMKDGSFVLTESVAILKYLAQKHSSSVADHWYPAELRQRARVNEYLSWQHMNLRAHGSKVFLLRAMFPLIMGSEVPKEKMDAAVEDLKLSLNLLEEKFLQDKPFIVGDKISLADLVAVVELMQPVGTGLDVLEGRPKLIAWRDRVKQEVGEELFDEAHEQLMNMSSLQEKMQNNSAMEMLKPKFQMLFK</sequence>
<dbReference type="Pfam" id="PF00043">
    <property type="entry name" value="GST_C"/>
    <property type="match status" value="1"/>
</dbReference>
<feature type="domain" description="GST N-terminal" evidence="9">
    <location>
        <begin position="224"/>
        <end position="305"/>
    </location>
</feature>
<evidence type="ECO:0000313" key="12">
    <source>
        <dbReference type="Proteomes" id="UP000246464"/>
    </source>
</evidence>
<keyword evidence="6 11" id="KW-0808">Transferase</keyword>
<dbReference type="PANTHER" id="PTHR43917">
    <property type="match status" value="1"/>
</dbReference>
<dbReference type="SFLD" id="SFLDG00358">
    <property type="entry name" value="Main_(cytGST)"/>
    <property type="match status" value="1"/>
</dbReference>
<evidence type="ECO:0000256" key="8">
    <source>
        <dbReference type="SAM" id="Coils"/>
    </source>
</evidence>
<evidence type="ECO:0000313" key="11">
    <source>
        <dbReference type="EMBL" id="AWP07696.1"/>
    </source>
</evidence>
<protein>
    <recommendedName>
        <fullName evidence="4">glutathione transferase</fullName>
        <ecNumber evidence="4">2.5.1.18</ecNumber>
    </recommendedName>
</protein>
<dbReference type="InterPro" id="IPR036282">
    <property type="entry name" value="Glutathione-S-Trfase_C_sf"/>
</dbReference>
<dbReference type="InterPro" id="IPR051369">
    <property type="entry name" value="GST_Theta"/>
</dbReference>
<comment type="subcellular location">
    <subcellularLocation>
        <location evidence="1">Cytoplasm</location>
    </subcellularLocation>
</comment>
<dbReference type="STRING" id="52904.ENSSMAP00000026413"/>
<dbReference type="Gene3D" id="1.20.1050.10">
    <property type="match status" value="1"/>
</dbReference>
<evidence type="ECO:0000256" key="5">
    <source>
        <dbReference type="ARBA" id="ARBA00022490"/>
    </source>
</evidence>
<dbReference type="GO" id="GO:0004364">
    <property type="term" value="F:glutathione transferase activity"/>
    <property type="evidence" value="ECO:0007669"/>
    <property type="project" value="UniProtKB-EC"/>
</dbReference>
<comment type="subunit">
    <text evidence="3">Homodimer.</text>
</comment>
<dbReference type="FunFam" id="3.40.30.10:FF:000176">
    <property type="entry name" value="Glutathione S-transferase theta-1"/>
    <property type="match status" value="1"/>
</dbReference>
<dbReference type="InterPro" id="IPR010987">
    <property type="entry name" value="Glutathione-S-Trfase_C-like"/>
</dbReference>
<dbReference type="InterPro" id="IPR040079">
    <property type="entry name" value="Glutathione_S-Trfase"/>
</dbReference>
<dbReference type="EC" id="2.5.1.18" evidence="4"/>
<comment type="catalytic activity">
    <reaction evidence="7">
        <text>RX + glutathione = an S-substituted glutathione + a halide anion + H(+)</text>
        <dbReference type="Rhea" id="RHEA:16437"/>
        <dbReference type="ChEBI" id="CHEBI:15378"/>
        <dbReference type="ChEBI" id="CHEBI:16042"/>
        <dbReference type="ChEBI" id="CHEBI:17792"/>
        <dbReference type="ChEBI" id="CHEBI:57925"/>
        <dbReference type="ChEBI" id="CHEBI:90779"/>
        <dbReference type="EC" id="2.5.1.18"/>
    </reaction>
</comment>
<dbReference type="AlphaFoldDB" id="A0A2U9BWF8"/>
<dbReference type="InterPro" id="IPR004045">
    <property type="entry name" value="Glutathione_S-Trfase_N"/>
</dbReference>
<feature type="domain" description="GST C-terminal" evidence="10">
    <location>
        <begin position="313"/>
        <end position="455"/>
    </location>
</feature>
<dbReference type="GO" id="GO:0006749">
    <property type="term" value="P:glutathione metabolic process"/>
    <property type="evidence" value="ECO:0007669"/>
    <property type="project" value="TreeGrafter"/>
</dbReference>
<dbReference type="SUPFAM" id="SSF52833">
    <property type="entry name" value="Thioredoxin-like"/>
    <property type="match status" value="1"/>
</dbReference>
<evidence type="ECO:0000256" key="1">
    <source>
        <dbReference type="ARBA" id="ARBA00004496"/>
    </source>
</evidence>
<dbReference type="SUPFAM" id="SSF47616">
    <property type="entry name" value="GST C-terminal domain-like"/>
    <property type="match status" value="1"/>
</dbReference>
<feature type="coiled-coil region" evidence="8">
    <location>
        <begin position="46"/>
        <end position="73"/>
    </location>
</feature>
<accession>A0A2U9BWF8</accession>
<comment type="similarity">
    <text evidence="2">Belongs to the GST superfamily. Theta family.</text>
</comment>
<dbReference type="SFLD" id="SFLDG01153">
    <property type="entry name" value="Main.4:_Theta-like"/>
    <property type="match status" value="1"/>
</dbReference>
<name>A0A2U9BWF8_SCOMX</name>
<evidence type="ECO:0000256" key="3">
    <source>
        <dbReference type="ARBA" id="ARBA00011738"/>
    </source>
</evidence>
<dbReference type="CDD" id="cd03183">
    <property type="entry name" value="GST_C_Theta"/>
    <property type="match status" value="1"/>
</dbReference>
<dbReference type="Proteomes" id="UP000246464">
    <property type="component" value="Chromosome 9"/>
</dbReference>
<gene>
    <name evidence="11" type="ORF">SMAX5B_019321</name>
</gene>
<dbReference type="Gene3D" id="3.40.30.10">
    <property type="entry name" value="Glutaredoxin"/>
    <property type="match status" value="1"/>
</dbReference>
<dbReference type="InterPro" id="IPR036249">
    <property type="entry name" value="Thioredoxin-like_sf"/>
</dbReference>
<reference evidence="11 12" key="1">
    <citation type="submission" date="2017-12" db="EMBL/GenBank/DDBJ databases">
        <title>Integrating genomic resources of turbot (Scophthalmus maximus) in depth evaluation of genetic and physical mapping variation across individuals.</title>
        <authorList>
            <person name="Martinez P."/>
        </authorList>
    </citation>
    <scope>NUCLEOTIDE SEQUENCE [LARGE SCALE GENOMIC DNA]</scope>
</reference>
<dbReference type="EMBL" id="CP026251">
    <property type="protein sequence ID" value="AWP07696.1"/>
    <property type="molecule type" value="Genomic_DNA"/>
</dbReference>
<evidence type="ECO:0000256" key="4">
    <source>
        <dbReference type="ARBA" id="ARBA00012452"/>
    </source>
</evidence>
<keyword evidence="12" id="KW-1185">Reference proteome</keyword>
<evidence type="ECO:0000259" key="10">
    <source>
        <dbReference type="PROSITE" id="PS50405"/>
    </source>
</evidence>
<keyword evidence="5" id="KW-0963">Cytoplasm</keyword>
<dbReference type="InterPro" id="IPR040077">
    <property type="entry name" value="GST_C_Theta"/>
</dbReference>
<dbReference type="SFLD" id="SFLDS00019">
    <property type="entry name" value="Glutathione_Transferase_(cytos"/>
    <property type="match status" value="1"/>
</dbReference>
<proteinExistence type="inferred from homology"/>